<dbReference type="PROSITE" id="PS00061">
    <property type="entry name" value="ADH_SHORT"/>
    <property type="match status" value="1"/>
</dbReference>
<dbReference type="Pfam" id="PF00106">
    <property type="entry name" value="adh_short"/>
    <property type="match status" value="1"/>
</dbReference>
<comment type="similarity">
    <text evidence="1">Belongs to the short-chain dehydrogenases/reductases (SDR) family.</text>
</comment>
<organism evidence="2 3">
    <name type="scientific">Streptomyces labedae</name>
    <dbReference type="NCBI Taxonomy" id="285569"/>
    <lineage>
        <taxon>Bacteria</taxon>
        <taxon>Bacillati</taxon>
        <taxon>Actinomycetota</taxon>
        <taxon>Actinomycetes</taxon>
        <taxon>Kitasatosporales</taxon>
        <taxon>Streptomycetaceae</taxon>
        <taxon>Streptomyces</taxon>
    </lineage>
</organism>
<evidence type="ECO:0000256" key="1">
    <source>
        <dbReference type="ARBA" id="ARBA00006484"/>
    </source>
</evidence>
<dbReference type="PRINTS" id="PR00080">
    <property type="entry name" value="SDRFAMILY"/>
</dbReference>
<comment type="caution">
    <text evidence="2">The sequence shown here is derived from an EMBL/GenBank/DDBJ whole genome shotgun (WGS) entry which is preliminary data.</text>
</comment>
<dbReference type="InterPro" id="IPR020904">
    <property type="entry name" value="Sc_DH/Rdtase_CS"/>
</dbReference>
<sequence length="92" mass="9768">MGRCGVAPCAGEIWHGRRRRRSSGPCGDDPRFAAHFPAILDAGGGAIVNVSSVFAHRGGPAPDYSNAKHAIRALTRTAAKEYADRGIRINNL</sequence>
<dbReference type="Gene3D" id="3.40.50.720">
    <property type="entry name" value="NAD(P)-binding Rossmann-like Domain"/>
    <property type="match status" value="1"/>
</dbReference>
<gene>
    <name evidence="2" type="ORF">GCM10010469_35050</name>
</gene>
<keyword evidence="3" id="KW-1185">Reference proteome</keyword>
<dbReference type="PANTHER" id="PTHR42760">
    <property type="entry name" value="SHORT-CHAIN DEHYDROGENASES/REDUCTASES FAMILY MEMBER"/>
    <property type="match status" value="1"/>
</dbReference>
<reference evidence="3" key="1">
    <citation type="journal article" date="2019" name="Int. J. Syst. Evol. Microbiol.">
        <title>The Global Catalogue of Microorganisms (GCM) 10K type strain sequencing project: providing services to taxonomists for standard genome sequencing and annotation.</title>
        <authorList>
            <consortium name="The Broad Institute Genomics Platform"/>
            <consortium name="The Broad Institute Genome Sequencing Center for Infectious Disease"/>
            <person name="Wu L."/>
            <person name="Ma J."/>
        </authorList>
    </citation>
    <scope>NUCLEOTIDE SEQUENCE [LARGE SCALE GENOMIC DNA]</scope>
    <source>
        <strain evidence="3">JCM 9381</strain>
    </source>
</reference>
<evidence type="ECO:0008006" key="4">
    <source>
        <dbReference type="Google" id="ProtNLM"/>
    </source>
</evidence>
<name>A0ABP6R123_9ACTN</name>
<dbReference type="EMBL" id="BAAAUW010000015">
    <property type="protein sequence ID" value="GAA3264943.1"/>
    <property type="molecule type" value="Genomic_DNA"/>
</dbReference>
<accession>A0ABP6R123</accession>
<evidence type="ECO:0000313" key="2">
    <source>
        <dbReference type="EMBL" id="GAA3264943.1"/>
    </source>
</evidence>
<dbReference type="SUPFAM" id="SSF51735">
    <property type="entry name" value="NAD(P)-binding Rossmann-fold domains"/>
    <property type="match status" value="1"/>
</dbReference>
<dbReference type="InterPro" id="IPR036291">
    <property type="entry name" value="NAD(P)-bd_dom_sf"/>
</dbReference>
<dbReference type="InterPro" id="IPR002347">
    <property type="entry name" value="SDR_fam"/>
</dbReference>
<dbReference type="Proteomes" id="UP001500728">
    <property type="component" value="Unassembled WGS sequence"/>
</dbReference>
<protein>
    <recommendedName>
        <fullName evidence="4">SDR family oxidoreductase</fullName>
    </recommendedName>
</protein>
<proteinExistence type="inferred from homology"/>
<dbReference type="CDD" id="cd05233">
    <property type="entry name" value="SDR_c"/>
    <property type="match status" value="1"/>
</dbReference>
<dbReference type="PRINTS" id="PR00081">
    <property type="entry name" value="GDHRDH"/>
</dbReference>
<evidence type="ECO:0000313" key="3">
    <source>
        <dbReference type="Proteomes" id="UP001500728"/>
    </source>
</evidence>